<keyword evidence="5" id="KW-0813">Transport</keyword>
<dbReference type="SUPFAM" id="SSF52402">
    <property type="entry name" value="Adenine nucleotide alpha hydrolases-like"/>
    <property type="match status" value="1"/>
</dbReference>
<dbReference type="Gene3D" id="3.40.50.620">
    <property type="entry name" value="HUPs"/>
    <property type="match status" value="1"/>
</dbReference>
<feature type="domain" description="Electron transfer flavoprotein alpha/beta-subunit N-terminal" evidence="8">
    <location>
        <begin position="22"/>
        <end position="221"/>
    </location>
</feature>
<dbReference type="PIRSF" id="PIRSF000090">
    <property type="entry name" value="Beta-ETF"/>
    <property type="match status" value="1"/>
</dbReference>
<dbReference type="GO" id="GO:0005829">
    <property type="term" value="C:cytosol"/>
    <property type="evidence" value="ECO:0007669"/>
    <property type="project" value="TreeGrafter"/>
</dbReference>
<keyword evidence="10" id="KW-1185">Reference proteome</keyword>
<dbReference type="InterPro" id="IPR014730">
    <property type="entry name" value="ETF_a/b_N"/>
</dbReference>
<evidence type="ECO:0000313" key="9">
    <source>
        <dbReference type="EMBL" id="TQL64870.1"/>
    </source>
</evidence>
<dbReference type="CDD" id="cd01714">
    <property type="entry name" value="ETF_beta"/>
    <property type="match status" value="1"/>
</dbReference>
<dbReference type="OrthoDB" id="9804960at2"/>
<dbReference type="InterPro" id="IPR012255">
    <property type="entry name" value="ETF_b"/>
</dbReference>
<evidence type="ECO:0000256" key="1">
    <source>
        <dbReference type="ARBA" id="ARBA00001974"/>
    </source>
</evidence>
<keyword evidence="6" id="KW-0249">Electron transport</keyword>
<comment type="caution">
    <text evidence="9">The sequence shown here is derived from an EMBL/GenBank/DDBJ whole genome shotgun (WGS) entry which is preliminary data.</text>
</comment>
<dbReference type="RefSeq" id="WP_142120132.1">
    <property type="nucleotide sequence ID" value="NZ_BAAASV010000002.1"/>
</dbReference>
<name>A0A542ZXD3_RARFA</name>
<evidence type="ECO:0000256" key="2">
    <source>
        <dbReference type="ARBA" id="ARBA00007557"/>
    </source>
</evidence>
<comment type="subunit">
    <text evidence="3">Heterodimer of an alpha and a beta subunit.</text>
</comment>
<dbReference type="GO" id="GO:0009055">
    <property type="term" value="F:electron transfer activity"/>
    <property type="evidence" value="ECO:0007669"/>
    <property type="project" value="InterPro"/>
</dbReference>
<dbReference type="Proteomes" id="UP000315389">
    <property type="component" value="Unassembled WGS sequence"/>
</dbReference>
<comment type="cofactor">
    <cofactor evidence="1">
        <name>FAD</name>
        <dbReference type="ChEBI" id="CHEBI:57692"/>
    </cofactor>
</comment>
<dbReference type="InterPro" id="IPR014729">
    <property type="entry name" value="Rossmann-like_a/b/a_fold"/>
</dbReference>
<comment type="function">
    <text evidence="7">The electron transfer flavoprotein serves as a specific electron acceptor for other dehydrogenases. It transfers the electrons to the main respiratory chain via ETF-ubiquinone oxidoreductase (ETF dehydrogenase).</text>
</comment>
<evidence type="ECO:0000256" key="3">
    <source>
        <dbReference type="ARBA" id="ARBA00011355"/>
    </source>
</evidence>
<evidence type="ECO:0000313" key="10">
    <source>
        <dbReference type="Proteomes" id="UP000315389"/>
    </source>
</evidence>
<dbReference type="PANTHER" id="PTHR21294">
    <property type="entry name" value="ELECTRON TRANSFER FLAVOPROTEIN BETA-SUBUNIT"/>
    <property type="match status" value="1"/>
</dbReference>
<evidence type="ECO:0000256" key="5">
    <source>
        <dbReference type="ARBA" id="ARBA00022448"/>
    </source>
</evidence>
<reference evidence="9 10" key="1">
    <citation type="submission" date="2019-06" db="EMBL/GenBank/DDBJ databases">
        <title>Sequencing the genomes of 1000 actinobacteria strains.</title>
        <authorList>
            <person name="Klenk H.-P."/>
        </authorList>
    </citation>
    <scope>NUCLEOTIDE SEQUENCE [LARGE SCALE GENOMIC DNA]</scope>
    <source>
        <strain evidence="9 10">DSM 4813</strain>
    </source>
</reference>
<dbReference type="EMBL" id="VFOS01000001">
    <property type="protein sequence ID" value="TQL64870.1"/>
    <property type="molecule type" value="Genomic_DNA"/>
</dbReference>
<protein>
    <recommendedName>
        <fullName evidence="4">Electron transfer flavoprotein subunit beta</fullName>
    </recommendedName>
</protein>
<comment type="similarity">
    <text evidence="2">Belongs to the ETF beta-subunit/FixA family.</text>
</comment>
<dbReference type="Pfam" id="PF01012">
    <property type="entry name" value="ETF"/>
    <property type="match status" value="1"/>
</dbReference>
<proteinExistence type="inferred from homology"/>
<dbReference type="InterPro" id="IPR033948">
    <property type="entry name" value="ETF_beta_N"/>
</dbReference>
<evidence type="ECO:0000256" key="4">
    <source>
        <dbReference type="ARBA" id="ARBA00016797"/>
    </source>
</evidence>
<dbReference type="AlphaFoldDB" id="A0A542ZXD3"/>
<evidence type="ECO:0000259" key="8">
    <source>
        <dbReference type="SMART" id="SM00893"/>
    </source>
</evidence>
<accession>A0A542ZXD3</accession>
<evidence type="ECO:0000256" key="7">
    <source>
        <dbReference type="ARBA" id="ARBA00025649"/>
    </source>
</evidence>
<evidence type="ECO:0000256" key="6">
    <source>
        <dbReference type="ARBA" id="ARBA00022982"/>
    </source>
</evidence>
<sequence>MRVLVPVKYVPDIQADRRFGEDGRVVRTLSEGTLNELDEVAVEAALRVVEGIAGTAREEHEVVALTVGPQDADLALRKAYQLGVDRAIRVTDDRIAGSDYFSTAAVLASAVRYVDGQTPVDAVITGMAALDSLGSVIPALLAAELDWPQLLLARSLKIEGGSAAIERELDGVTESLTAELPAVVSVTDHIAAPRYPNFSSIIAARTKPIDSLCVDDLDIDPALVGDTAARTSVTRAAPRPEKEPVIIHIDKGDGGQALADFLIARGLV</sequence>
<dbReference type="PANTHER" id="PTHR21294:SF8">
    <property type="entry name" value="ELECTRON TRANSFER FLAVOPROTEIN SUBUNIT BETA"/>
    <property type="match status" value="1"/>
</dbReference>
<gene>
    <name evidence="9" type="ORF">FB461_1396</name>
</gene>
<organism evidence="9 10">
    <name type="scientific">Rarobacter faecitabidus</name>
    <dbReference type="NCBI Taxonomy" id="13243"/>
    <lineage>
        <taxon>Bacteria</taxon>
        <taxon>Bacillati</taxon>
        <taxon>Actinomycetota</taxon>
        <taxon>Actinomycetes</taxon>
        <taxon>Micrococcales</taxon>
        <taxon>Rarobacteraceae</taxon>
        <taxon>Rarobacter</taxon>
    </lineage>
</organism>
<dbReference type="SMART" id="SM00893">
    <property type="entry name" value="ETF"/>
    <property type="match status" value="1"/>
</dbReference>